<evidence type="ECO:0000256" key="6">
    <source>
        <dbReference type="ARBA" id="ARBA00022679"/>
    </source>
</evidence>
<gene>
    <name evidence="12 16" type="primary">serC</name>
    <name evidence="16" type="ORF">NMH_1148</name>
</gene>
<name>E6MWV5_NEIMH</name>
<evidence type="ECO:0000256" key="2">
    <source>
        <dbReference type="ARBA" id="ARBA00005099"/>
    </source>
</evidence>
<dbReference type="Gene3D" id="3.40.640.10">
    <property type="entry name" value="Type I PLP-dependent aspartate aminotransferase-like (Major domain)"/>
    <property type="match status" value="1"/>
</dbReference>
<evidence type="ECO:0000259" key="15">
    <source>
        <dbReference type="Pfam" id="PF00266"/>
    </source>
</evidence>
<feature type="binding site" evidence="12">
    <location>
        <begin position="141"/>
        <end position="142"/>
    </location>
    <ligand>
        <name>pyridoxal 5'-phosphate</name>
        <dbReference type="ChEBI" id="CHEBI:597326"/>
    </ligand>
</feature>
<keyword evidence="14" id="KW-0472">Membrane</keyword>
<accession>E6MWV5</accession>
<keyword evidence="8 12" id="KW-0664">Pyridoxine biosynthesis</keyword>
<dbReference type="PANTHER" id="PTHR43247">
    <property type="entry name" value="PHOSPHOSERINE AMINOTRANSFERASE"/>
    <property type="match status" value="1"/>
</dbReference>
<dbReference type="GO" id="GO:0008615">
    <property type="term" value="P:pyridoxine biosynthetic process"/>
    <property type="evidence" value="ECO:0007669"/>
    <property type="project" value="UniProtKB-UniRule"/>
</dbReference>
<dbReference type="SUPFAM" id="SSF53383">
    <property type="entry name" value="PLP-dependent transferases"/>
    <property type="match status" value="1"/>
</dbReference>
<dbReference type="InterPro" id="IPR020578">
    <property type="entry name" value="Aminotrans_V_PyrdxlP_BS"/>
</dbReference>
<evidence type="ECO:0000256" key="5">
    <source>
        <dbReference type="ARBA" id="ARBA00022605"/>
    </source>
</evidence>
<evidence type="ECO:0000256" key="10">
    <source>
        <dbReference type="ARBA" id="ARBA00047630"/>
    </source>
</evidence>
<dbReference type="NCBIfam" id="TIGR01364">
    <property type="entry name" value="serC_1"/>
    <property type="match status" value="1"/>
</dbReference>
<comment type="cofactor">
    <cofactor evidence="12">
        <name>pyridoxal 5'-phosphate</name>
        <dbReference type="ChEBI" id="CHEBI:597326"/>
    </cofactor>
    <text evidence="12">Binds 1 pyridoxal phosphate per subunit.</text>
</comment>
<comment type="pathway">
    <text evidence="1 12">Cofactor biosynthesis; pyridoxine 5'-phosphate biosynthesis; pyridoxine 5'-phosphate from D-erythrose 4-phosphate: step 3/5.</text>
</comment>
<organism evidence="16 17">
    <name type="scientific">Neisseria meningitidis serogroup B / serotype 15 (strain H44/76)</name>
    <dbReference type="NCBI Taxonomy" id="909420"/>
    <lineage>
        <taxon>Bacteria</taxon>
        <taxon>Pseudomonadati</taxon>
        <taxon>Pseudomonadota</taxon>
        <taxon>Betaproteobacteria</taxon>
        <taxon>Neisseriales</taxon>
        <taxon>Neisseriaceae</taxon>
        <taxon>Neisseria</taxon>
    </lineage>
</organism>
<sequence>MLTKQMYLFVACMIFMFVNQYIDIIFRVRAAWNRAEDRYFPSLHKACCKPKIGRVIVQNQGCIMSLYPIYNFSAGPAVLPEAVLETARQEMLDYNGTGFPVMAMSHRSEMFLSILHHAEQDLRQLLKVPDNYKILFLQGGATTQFNMAAMNLAHGFRTADAVVTGNWSRIAYEQMSRLTDTEIRLAAHGGEQFDYLDLPPVETWDVAPDSAFVHFAVNETVNGLQYREVPCLSEGMPPLVCDMSSEILSREFDVADYGLIYAGAQKNIGPAGVTVVIVREDLLERCPNDIPDVFNYRSHINRDGMYNTPSTYAIYMSGLVFRWLQAQGGVKKIEAVNRLKAQTLYETIDGSDGFYINRIRPNARSKMNVVFQTGDEELDRRFVLEAELQGLCLLKGYKTVGGMRASIYNAMPLEGVRALADFMRDFQRRYG</sequence>
<feature type="modified residue" description="N6-(pyridoxal phosphate)lysine" evidence="12">
    <location>
        <position position="266"/>
    </location>
</feature>
<comment type="subcellular location">
    <subcellularLocation>
        <location evidence="12">Cytoplasm</location>
    </subcellularLocation>
</comment>
<dbReference type="HAMAP" id="MF_00160">
    <property type="entry name" value="SerC_aminotrans_5"/>
    <property type="match status" value="1"/>
</dbReference>
<dbReference type="EC" id="2.6.1.52" evidence="12"/>
<comment type="catalytic activity">
    <reaction evidence="10 12">
        <text>4-(phosphooxy)-L-threonine + 2-oxoglutarate = (R)-3-hydroxy-2-oxo-4-phosphooxybutanoate + L-glutamate</text>
        <dbReference type="Rhea" id="RHEA:16573"/>
        <dbReference type="ChEBI" id="CHEBI:16810"/>
        <dbReference type="ChEBI" id="CHEBI:29985"/>
        <dbReference type="ChEBI" id="CHEBI:58452"/>
        <dbReference type="ChEBI" id="CHEBI:58538"/>
        <dbReference type="EC" id="2.6.1.52"/>
    </reaction>
</comment>
<comment type="similarity">
    <text evidence="3 12">Belongs to the class-V pyridoxal-phosphate-dependent aminotransferase family. SerC subfamily.</text>
</comment>
<dbReference type="FunFam" id="3.90.1150.10:FF:000006">
    <property type="entry name" value="Phosphoserine aminotransferase"/>
    <property type="match status" value="1"/>
</dbReference>
<keyword evidence="14" id="KW-0812">Transmembrane</keyword>
<dbReference type="InterPro" id="IPR015422">
    <property type="entry name" value="PyrdxlP-dep_Trfase_small"/>
</dbReference>
<feature type="binding site" evidence="12">
    <location>
        <position position="167"/>
    </location>
    <ligand>
        <name>pyridoxal 5'-phosphate</name>
        <dbReference type="ChEBI" id="CHEBI:597326"/>
    </ligand>
</feature>
<evidence type="ECO:0000256" key="8">
    <source>
        <dbReference type="ARBA" id="ARBA00023096"/>
    </source>
</evidence>
<evidence type="ECO:0000256" key="4">
    <source>
        <dbReference type="ARBA" id="ARBA00022576"/>
    </source>
</evidence>
<evidence type="ECO:0000256" key="13">
    <source>
        <dbReference type="RuleBase" id="RU004505"/>
    </source>
</evidence>
<keyword evidence="7 12" id="KW-0663">Pyridoxal phosphate</keyword>
<dbReference type="InterPro" id="IPR000192">
    <property type="entry name" value="Aminotrans_V_dom"/>
</dbReference>
<dbReference type="Proteomes" id="UP000032707">
    <property type="component" value="Unassembled WGS sequence"/>
</dbReference>
<dbReference type="CDD" id="cd00611">
    <property type="entry name" value="PSAT_like"/>
    <property type="match status" value="1"/>
</dbReference>
<dbReference type="FunFam" id="3.40.640.10:FF:000010">
    <property type="entry name" value="Phosphoserine aminotransferase"/>
    <property type="match status" value="1"/>
</dbReference>
<keyword evidence="14" id="KW-1133">Transmembrane helix</keyword>
<feature type="transmembrane region" description="Helical" evidence="14">
    <location>
        <begin position="6"/>
        <end position="26"/>
    </location>
</feature>
<dbReference type="AlphaFoldDB" id="E6MWV5"/>
<dbReference type="EMBL" id="AEQZ01000018">
    <property type="protein sequence ID" value="EFV63935.1"/>
    <property type="molecule type" value="Genomic_DNA"/>
</dbReference>
<evidence type="ECO:0000256" key="9">
    <source>
        <dbReference type="ARBA" id="ARBA00023299"/>
    </source>
</evidence>
<dbReference type="GO" id="GO:0004648">
    <property type="term" value="F:O-phospho-L-serine:2-oxoglutarate aminotransferase activity"/>
    <property type="evidence" value="ECO:0007669"/>
    <property type="project" value="UniProtKB-UniRule"/>
</dbReference>
<dbReference type="GO" id="GO:0006564">
    <property type="term" value="P:L-serine biosynthetic process"/>
    <property type="evidence" value="ECO:0007669"/>
    <property type="project" value="UniProtKB-UniRule"/>
</dbReference>
<dbReference type="Gene3D" id="3.90.1150.10">
    <property type="entry name" value="Aspartate Aminotransferase, domain 1"/>
    <property type="match status" value="1"/>
</dbReference>
<evidence type="ECO:0000256" key="1">
    <source>
        <dbReference type="ARBA" id="ARBA00004915"/>
    </source>
</evidence>
<comment type="catalytic activity">
    <reaction evidence="11 12 13">
        <text>O-phospho-L-serine + 2-oxoglutarate = 3-phosphooxypyruvate + L-glutamate</text>
        <dbReference type="Rhea" id="RHEA:14329"/>
        <dbReference type="ChEBI" id="CHEBI:16810"/>
        <dbReference type="ChEBI" id="CHEBI:18110"/>
        <dbReference type="ChEBI" id="CHEBI:29985"/>
        <dbReference type="ChEBI" id="CHEBI:57524"/>
        <dbReference type="EC" id="2.6.1.52"/>
    </reaction>
</comment>
<dbReference type="UniPathway" id="UPA00135">
    <property type="reaction ID" value="UER00197"/>
</dbReference>
<dbReference type="PANTHER" id="PTHR43247:SF1">
    <property type="entry name" value="PHOSPHOSERINE AMINOTRANSFERASE"/>
    <property type="match status" value="1"/>
</dbReference>
<evidence type="ECO:0000313" key="16">
    <source>
        <dbReference type="EMBL" id="EFV63935.1"/>
    </source>
</evidence>
<feature type="domain" description="Aminotransferase class V" evidence="15">
    <location>
        <begin position="69"/>
        <end position="419"/>
    </location>
</feature>
<feature type="binding site" evidence="12">
    <location>
        <position position="107"/>
    </location>
    <ligand>
        <name>L-glutamate</name>
        <dbReference type="ChEBI" id="CHEBI:29985"/>
    </ligand>
</feature>
<dbReference type="PROSITE" id="PS00595">
    <property type="entry name" value="AA_TRANSFER_CLASS_5"/>
    <property type="match status" value="1"/>
</dbReference>
<keyword evidence="5 12" id="KW-0028">Amino-acid biosynthesis</keyword>
<feature type="binding site" evidence="12">
    <location>
        <begin position="307"/>
        <end position="308"/>
    </location>
    <ligand>
        <name>pyridoxal 5'-phosphate</name>
        <dbReference type="ChEBI" id="CHEBI:597326"/>
    </ligand>
</feature>
<protein>
    <recommendedName>
        <fullName evidence="12">Phosphoserine aminotransferase</fullName>
        <ecNumber evidence="12">2.6.1.52</ecNumber>
    </recommendedName>
    <alternativeName>
        <fullName evidence="12">Phosphohydroxythreonine aminotransferase</fullName>
        <shortName evidence="12">PSAT</shortName>
    </alternativeName>
</protein>
<dbReference type="PATRIC" id="fig|909420.4.peg.1167"/>
<dbReference type="UniPathway" id="UPA00244">
    <property type="reaction ID" value="UER00311"/>
</dbReference>
<evidence type="ECO:0000256" key="3">
    <source>
        <dbReference type="ARBA" id="ARBA00006904"/>
    </source>
</evidence>
<evidence type="ECO:0000313" key="17">
    <source>
        <dbReference type="Proteomes" id="UP000032707"/>
    </source>
</evidence>
<comment type="caution">
    <text evidence="16">The sequence shown here is derived from an EMBL/GenBank/DDBJ whole genome shotgun (WGS) entry which is preliminary data.</text>
</comment>
<proteinExistence type="inferred from homology"/>
<keyword evidence="4 12" id="KW-0032">Aminotransferase</keyword>
<evidence type="ECO:0000256" key="11">
    <source>
        <dbReference type="ARBA" id="ARBA00049007"/>
    </source>
</evidence>
<dbReference type="NCBIfam" id="NF003764">
    <property type="entry name" value="PRK05355.1"/>
    <property type="match status" value="1"/>
</dbReference>
<evidence type="ECO:0000256" key="7">
    <source>
        <dbReference type="ARBA" id="ARBA00022898"/>
    </source>
</evidence>
<evidence type="ECO:0000256" key="12">
    <source>
        <dbReference type="HAMAP-Rule" id="MF_00160"/>
    </source>
</evidence>
<dbReference type="InterPro" id="IPR015424">
    <property type="entry name" value="PyrdxlP-dep_Trfase"/>
</dbReference>
<comment type="subunit">
    <text evidence="12">Homodimer.</text>
</comment>
<evidence type="ECO:0000256" key="14">
    <source>
        <dbReference type="SAM" id="Phobius"/>
    </source>
</evidence>
<comment type="pathway">
    <text evidence="2 12 13">Amino-acid biosynthesis; L-serine biosynthesis; L-serine from 3-phospho-D-glycerate: step 2/3.</text>
</comment>
<feature type="binding site" evidence="12">
    <location>
        <position position="220"/>
    </location>
    <ligand>
        <name>pyridoxal 5'-phosphate</name>
        <dbReference type="ChEBI" id="CHEBI:597326"/>
    </ligand>
</feature>
<comment type="caution">
    <text evidence="12">Lacks conserved residue(s) required for the propagation of feature annotation.</text>
</comment>
<keyword evidence="6 12" id="KW-0808">Transferase</keyword>
<comment type="function">
    <text evidence="12">Catalyzes the reversible conversion of 3-phosphohydroxypyruvate to phosphoserine and of 3-hydroxy-2-oxo-4-phosphonooxybutanoate to phosphohydroxythreonine.</text>
</comment>
<dbReference type="GO" id="GO:0005737">
    <property type="term" value="C:cytoplasm"/>
    <property type="evidence" value="ECO:0007669"/>
    <property type="project" value="UniProtKB-SubCell"/>
</dbReference>
<dbReference type="InterPro" id="IPR015421">
    <property type="entry name" value="PyrdxlP-dep_Trfase_major"/>
</dbReference>
<feature type="binding site" evidence="12">
    <location>
        <position position="242"/>
    </location>
    <ligand>
        <name>pyridoxal 5'-phosphate</name>
        <dbReference type="ChEBI" id="CHEBI:597326"/>
    </ligand>
</feature>
<dbReference type="InterPro" id="IPR022278">
    <property type="entry name" value="Pser_aminoTfrase"/>
</dbReference>
<dbReference type="Pfam" id="PF00266">
    <property type="entry name" value="Aminotran_5"/>
    <property type="match status" value="1"/>
</dbReference>
<feature type="binding site" evidence="12">
    <location>
        <position position="265"/>
    </location>
    <ligand>
        <name>pyridoxal 5'-phosphate</name>
        <dbReference type="ChEBI" id="CHEBI:597326"/>
    </ligand>
</feature>
<keyword evidence="9 12" id="KW-0718">Serine biosynthesis</keyword>
<keyword evidence="12" id="KW-0963">Cytoplasm</keyword>
<reference evidence="16 17" key="1">
    <citation type="journal article" date="2011" name="J. Bacteriol.">
        <title>Genome sequence of Neisseria meningitidis serogroup B strain H44/76.</title>
        <authorList>
            <person name="Piet J.R."/>
            <person name="Huis In 't Veld R.A."/>
            <person name="van Schaik B.D."/>
            <person name="van Kampen A.H."/>
            <person name="Baas F."/>
            <person name="van de Beek D."/>
            <person name="Pannekoek Y."/>
            <person name="van der Ende A."/>
        </authorList>
    </citation>
    <scope>NUCLEOTIDE SEQUENCE [LARGE SCALE GENOMIC DNA]</scope>
    <source>
        <strain evidence="16 17">H44/76</strain>
    </source>
</reference>
<dbReference type="GO" id="GO:0030170">
    <property type="term" value="F:pyridoxal phosphate binding"/>
    <property type="evidence" value="ECO:0007669"/>
    <property type="project" value="UniProtKB-UniRule"/>
</dbReference>